<gene>
    <name evidence="4" type="ORF">NCTC9854_04568</name>
</gene>
<accession>A0A379TPC8</accession>
<feature type="region of interest" description="Disordered" evidence="1">
    <location>
        <begin position="129"/>
        <end position="154"/>
    </location>
</feature>
<protein>
    <submittedName>
        <fullName evidence="4">Uncharacterized protein</fullName>
    </submittedName>
</protein>
<feature type="chain" id="PRO_5030069251" evidence="3">
    <location>
        <begin position="31"/>
        <end position="154"/>
    </location>
</feature>
<feature type="signal peptide" evidence="3">
    <location>
        <begin position="1"/>
        <end position="30"/>
    </location>
</feature>
<sequence>MNSLKRMAKAWLLMNTVFAVLIIATQPALASDEFSVDSIIKALPAGWASVVTGVFIVLYAVAQLRAVLPPSVTNKIPAVIMKVLDFVAANYAHARNADAINKAAHDAGKENGLSDDEYRVMVETAKNKGELRGSRIESAGDYPGDDRPGSKSTQ</sequence>
<reference evidence="4 5" key="1">
    <citation type="submission" date="2018-06" db="EMBL/GenBank/DDBJ databases">
        <authorList>
            <consortium name="Pathogen Informatics"/>
            <person name="Doyle S."/>
        </authorList>
    </citation>
    <scope>NUCLEOTIDE SEQUENCE [LARGE SCALE GENOMIC DNA]</scope>
    <source>
        <strain evidence="4 5">NCTC9854</strain>
    </source>
</reference>
<dbReference type="Proteomes" id="UP000254773">
    <property type="component" value="Unassembled WGS sequence"/>
</dbReference>
<dbReference type="EMBL" id="UGWI01000003">
    <property type="protein sequence ID" value="SUG52457.1"/>
    <property type="molecule type" value="Genomic_DNA"/>
</dbReference>
<evidence type="ECO:0000256" key="1">
    <source>
        <dbReference type="SAM" id="MobiDB-lite"/>
    </source>
</evidence>
<name>A0A379TPC8_SALER</name>
<dbReference type="RefSeq" id="WP_023197216.1">
    <property type="nucleotide sequence ID" value="NZ_BCOB01000057.1"/>
</dbReference>
<keyword evidence="2" id="KW-0812">Transmembrane</keyword>
<feature type="compositionally biased region" description="Basic and acidic residues" evidence="1">
    <location>
        <begin position="144"/>
        <end position="154"/>
    </location>
</feature>
<keyword evidence="2" id="KW-1133">Transmembrane helix</keyword>
<keyword evidence="3" id="KW-0732">Signal</keyword>
<keyword evidence="2" id="KW-0472">Membrane</keyword>
<evidence type="ECO:0000256" key="3">
    <source>
        <dbReference type="SAM" id="SignalP"/>
    </source>
</evidence>
<proteinExistence type="predicted"/>
<organism evidence="4 5">
    <name type="scientific">Salmonella enterica</name>
    <name type="common">Salmonella choleraesuis</name>
    <dbReference type="NCBI Taxonomy" id="28901"/>
    <lineage>
        <taxon>Bacteria</taxon>
        <taxon>Pseudomonadati</taxon>
        <taxon>Pseudomonadota</taxon>
        <taxon>Gammaproteobacteria</taxon>
        <taxon>Enterobacterales</taxon>
        <taxon>Enterobacteriaceae</taxon>
        <taxon>Salmonella</taxon>
    </lineage>
</organism>
<evidence type="ECO:0000313" key="4">
    <source>
        <dbReference type="EMBL" id="SUG52457.1"/>
    </source>
</evidence>
<evidence type="ECO:0000256" key="2">
    <source>
        <dbReference type="SAM" id="Phobius"/>
    </source>
</evidence>
<evidence type="ECO:0000313" key="5">
    <source>
        <dbReference type="Proteomes" id="UP000254773"/>
    </source>
</evidence>
<dbReference type="AlphaFoldDB" id="A0A379TPC8"/>
<feature type="transmembrane region" description="Helical" evidence="2">
    <location>
        <begin position="46"/>
        <end position="68"/>
    </location>
</feature>